<proteinExistence type="inferred from homology"/>
<dbReference type="GO" id="GO:0008813">
    <property type="term" value="F:chorismate lyase activity"/>
    <property type="evidence" value="ECO:0007669"/>
    <property type="project" value="UniProtKB-EC"/>
</dbReference>
<evidence type="ECO:0000256" key="4">
    <source>
        <dbReference type="ARBA" id="ARBA00023317"/>
    </source>
</evidence>
<feature type="binding site" evidence="5">
    <location>
        <position position="113"/>
    </location>
    <ligand>
        <name>substrate</name>
    </ligand>
</feature>
<keyword evidence="4 5" id="KW-0670">Pyruvate</keyword>
<dbReference type="InterPro" id="IPR007440">
    <property type="entry name" value="Chorismate--pyruvate_lyase"/>
</dbReference>
<evidence type="ECO:0000256" key="3">
    <source>
        <dbReference type="ARBA" id="ARBA00023239"/>
    </source>
</evidence>
<feature type="region of interest" description="Disordered" evidence="6">
    <location>
        <begin position="209"/>
        <end position="247"/>
    </location>
</feature>
<dbReference type="PANTHER" id="PTHR38683">
    <property type="entry name" value="CHORISMATE PYRUVATE-LYASE"/>
    <property type="match status" value="1"/>
</dbReference>
<reference evidence="7 8" key="1">
    <citation type="submission" date="2023-12" db="EMBL/GenBank/DDBJ databases">
        <title>Genome sequencing and assembly of bacterial species from a model synthetic community.</title>
        <authorList>
            <person name="Hogle S.L."/>
        </authorList>
    </citation>
    <scope>NUCLEOTIDE SEQUENCE [LARGE SCALE GENOMIC DNA]</scope>
    <source>
        <strain evidence="7 8">HAMBI 2494</strain>
    </source>
</reference>
<comment type="catalytic activity">
    <reaction evidence="5">
        <text>chorismate = 4-hydroxybenzoate + pyruvate</text>
        <dbReference type="Rhea" id="RHEA:16505"/>
        <dbReference type="ChEBI" id="CHEBI:15361"/>
        <dbReference type="ChEBI" id="CHEBI:17879"/>
        <dbReference type="ChEBI" id="CHEBI:29748"/>
        <dbReference type="EC" id="4.1.3.40"/>
    </reaction>
</comment>
<organism evidence="7 8">
    <name type="scientific">Paraburkholderia kururiensis</name>
    <dbReference type="NCBI Taxonomy" id="984307"/>
    <lineage>
        <taxon>Bacteria</taxon>
        <taxon>Pseudomonadati</taxon>
        <taxon>Pseudomonadota</taxon>
        <taxon>Betaproteobacteria</taxon>
        <taxon>Burkholderiales</taxon>
        <taxon>Burkholderiaceae</taxon>
        <taxon>Paraburkholderia</taxon>
    </lineage>
</organism>
<sequence length="247" mass="26795">MVIRFDAADAHWRVAPMPGFTSHQKDWLTRGGSLTAHLRTLGPVAVRVTREAVALPWADEHGPLGLAPRAPVWVREVVLAVDGVPFVAAHSVAPLAASIGVWQAMRRLRTRPLAELLYSDSSVARSALVSRRVNARHPLYRLAAALGGEEKRPHALVARRSVFTRYGAPLMVTECMLPALWAHLDAMTAAVSRGAHSLRGRGPLDHVASRAHTAHGWHAADVRPASNEGVAQRRRGAMEAPLGRPRS</sequence>
<dbReference type="EC" id="4.1.3.40" evidence="5"/>
<dbReference type="Proteomes" id="UP001325479">
    <property type="component" value="Chromosome"/>
</dbReference>
<evidence type="ECO:0000313" key="7">
    <source>
        <dbReference type="EMBL" id="WQD77065.1"/>
    </source>
</evidence>
<evidence type="ECO:0000256" key="6">
    <source>
        <dbReference type="SAM" id="MobiDB-lite"/>
    </source>
</evidence>
<dbReference type="PANTHER" id="PTHR38683:SF1">
    <property type="entry name" value="CHORISMATE PYRUVATE-LYASE"/>
    <property type="match status" value="1"/>
</dbReference>
<feature type="binding site" evidence="5">
    <location>
        <position position="75"/>
    </location>
    <ligand>
        <name>substrate</name>
    </ligand>
</feature>
<evidence type="ECO:0000313" key="8">
    <source>
        <dbReference type="Proteomes" id="UP001325479"/>
    </source>
</evidence>
<comment type="function">
    <text evidence="5">Removes the pyruvyl group from chorismate, with concomitant aromatization of the ring, to provide 4-hydroxybenzoate (4HB) for the ubiquinone pathway.</text>
</comment>
<comment type="subcellular location">
    <subcellularLocation>
        <location evidence="5">Cytoplasm</location>
    </subcellularLocation>
</comment>
<comment type="caution">
    <text evidence="5">Lacks conserved residue(s) required for the propagation of feature annotation.</text>
</comment>
<dbReference type="EMBL" id="CP139965">
    <property type="protein sequence ID" value="WQD77065.1"/>
    <property type="molecule type" value="Genomic_DNA"/>
</dbReference>
<dbReference type="HAMAP" id="MF_01632">
    <property type="entry name" value="UbiC"/>
    <property type="match status" value="1"/>
</dbReference>
<keyword evidence="3 5" id="KW-0456">Lyase</keyword>
<evidence type="ECO:0000256" key="1">
    <source>
        <dbReference type="ARBA" id="ARBA00022490"/>
    </source>
</evidence>
<feature type="binding site" evidence="5">
    <location>
        <position position="174"/>
    </location>
    <ligand>
        <name>substrate</name>
    </ligand>
</feature>
<comment type="pathway">
    <text evidence="5">Cofactor biosynthesis; ubiquinone biosynthesis.</text>
</comment>
<dbReference type="Pfam" id="PF04345">
    <property type="entry name" value="Chor_lyase"/>
    <property type="match status" value="1"/>
</dbReference>
<name>A0ABZ0WIC9_9BURK</name>
<evidence type="ECO:0000256" key="2">
    <source>
        <dbReference type="ARBA" id="ARBA00022688"/>
    </source>
</evidence>
<dbReference type="RefSeq" id="WP_114813662.1">
    <property type="nucleotide sequence ID" value="NZ_CP139965.1"/>
</dbReference>
<accession>A0ABZ0WIC9</accession>
<keyword evidence="8" id="KW-1185">Reference proteome</keyword>
<keyword evidence="2 5" id="KW-0831">Ubiquinone biosynthesis</keyword>
<evidence type="ECO:0000256" key="5">
    <source>
        <dbReference type="HAMAP-Rule" id="MF_01632"/>
    </source>
</evidence>
<dbReference type="InterPro" id="IPR028978">
    <property type="entry name" value="Chorismate_lyase_/UTRA_dom_sf"/>
</dbReference>
<keyword evidence="1 5" id="KW-0963">Cytoplasm</keyword>
<protein>
    <recommendedName>
        <fullName evidence="5">Probable chorismate pyruvate-lyase</fullName>
        <shortName evidence="5">CL</shortName>
        <shortName evidence="5">CPL</shortName>
        <ecNumber evidence="5">4.1.3.40</ecNumber>
    </recommendedName>
</protein>
<dbReference type="SUPFAM" id="SSF64288">
    <property type="entry name" value="Chorismate lyase-like"/>
    <property type="match status" value="1"/>
</dbReference>
<dbReference type="Gene3D" id="3.40.1410.10">
    <property type="entry name" value="Chorismate lyase-like"/>
    <property type="match status" value="1"/>
</dbReference>
<gene>
    <name evidence="5" type="primary">ubiC</name>
    <name evidence="7" type="ORF">U0042_23805</name>
</gene>
<comment type="similarity">
    <text evidence="5">Belongs to the UbiC family.</text>
</comment>